<reference evidence="1 2" key="1">
    <citation type="journal article" date="2022" name="Int. J. Syst. Evol. Microbiol.">
        <title>Prevotella herbatica sp. nov., a plant polysaccharide-decomposing anaerobic bacterium isolated from a methanogenic reactor.</title>
        <authorList>
            <person name="Uek A."/>
            <person name="Tonouchi A."/>
            <person name="Kaku N."/>
            <person name="Ueki K."/>
        </authorList>
    </citation>
    <scope>NUCLEOTIDE SEQUENCE [LARGE SCALE GENOMIC DNA]</scope>
    <source>
        <strain evidence="1 2">WR041</strain>
    </source>
</reference>
<sequence>MTDVKSIRYYLWDVDQEFMDSKAFNGVNTLANMSGTSIDEKRWTVDRNKRILNSRVKLLNFLLKSIKKSPNKIKVLIYSSALKSYKAVTTDRVLKHNEVGRVLNIISNEHFIMNELFDKMLHAFNRRRLYPNVSEWVVEI</sequence>
<evidence type="ECO:0000313" key="2">
    <source>
        <dbReference type="Proteomes" id="UP001319045"/>
    </source>
</evidence>
<name>A0ABM7NZ12_9BACT</name>
<proteinExistence type="predicted"/>
<evidence type="ECO:0000313" key="1">
    <source>
        <dbReference type="EMBL" id="BCS85757.1"/>
    </source>
</evidence>
<keyword evidence="2" id="KW-1185">Reference proteome</keyword>
<accession>A0ABM7NZ12</accession>
<dbReference type="Gene3D" id="3.40.50.720">
    <property type="entry name" value="NAD(P)-binding Rossmann-like Domain"/>
    <property type="match status" value="1"/>
</dbReference>
<dbReference type="Proteomes" id="UP001319045">
    <property type="component" value="Chromosome"/>
</dbReference>
<gene>
    <name evidence="1" type="ORF">prwr041_16500</name>
</gene>
<protein>
    <submittedName>
        <fullName evidence="1">Uncharacterized protein</fullName>
    </submittedName>
</protein>
<dbReference type="EMBL" id="AP024484">
    <property type="protein sequence ID" value="BCS85757.1"/>
    <property type="molecule type" value="Genomic_DNA"/>
</dbReference>
<organism evidence="1 2">
    <name type="scientific">Prevotella herbatica</name>
    <dbReference type="NCBI Taxonomy" id="2801997"/>
    <lineage>
        <taxon>Bacteria</taxon>
        <taxon>Pseudomonadati</taxon>
        <taxon>Bacteroidota</taxon>
        <taxon>Bacteroidia</taxon>
        <taxon>Bacteroidales</taxon>
        <taxon>Prevotellaceae</taxon>
        <taxon>Prevotella</taxon>
    </lineage>
</organism>